<proteinExistence type="predicted"/>
<evidence type="ECO:0000313" key="2">
    <source>
        <dbReference type="EMBL" id="KAL3635523.1"/>
    </source>
</evidence>
<keyword evidence="1" id="KW-0732">Signal</keyword>
<keyword evidence="3" id="KW-1185">Reference proteome</keyword>
<evidence type="ECO:0008006" key="4">
    <source>
        <dbReference type="Google" id="ProtNLM"/>
    </source>
</evidence>
<organism evidence="2 3">
    <name type="scientific">Castilleja foliolosa</name>
    <dbReference type="NCBI Taxonomy" id="1961234"/>
    <lineage>
        <taxon>Eukaryota</taxon>
        <taxon>Viridiplantae</taxon>
        <taxon>Streptophyta</taxon>
        <taxon>Embryophyta</taxon>
        <taxon>Tracheophyta</taxon>
        <taxon>Spermatophyta</taxon>
        <taxon>Magnoliopsida</taxon>
        <taxon>eudicotyledons</taxon>
        <taxon>Gunneridae</taxon>
        <taxon>Pentapetalae</taxon>
        <taxon>asterids</taxon>
        <taxon>lamiids</taxon>
        <taxon>Lamiales</taxon>
        <taxon>Orobanchaceae</taxon>
        <taxon>Pedicularideae</taxon>
        <taxon>Castillejinae</taxon>
        <taxon>Castilleja</taxon>
    </lineage>
</organism>
<dbReference type="Proteomes" id="UP001632038">
    <property type="component" value="Unassembled WGS sequence"/>
</dbReference>
<accession>A0ABD3D0K2</accession>
<protein>
    <recommendedName>
        <fullName evidence="4">Defensin-like protein</fullName>
    </recommendedName>
</protein>
<feature type="signal peptide" evidence="1">
    <location>
        <begin position="1"/>
        <end position="24"/>
    </location>
</feature>
<evidence type="ECO:0000313" key="3">
    <source>
        <dbReference type="Proteomes" id="UP001632038"/>
    </source>
</evidence>
<comment type="caution">
    <text evidence="2">The sequence shown here is derived from an EMBL/GenBank/DDBJ whole genome shotgun (WGS) entry which is preliminary data.</text>
</comment>
<dbReference type="EMBL" id="JAVIJP010000027">
    <property type="protein sequence ID" value="KAL3635523.1"/>
    <property type="molecule type" value="Genomic_DNA"/>
</dbReference>
<dbReference type="AlphaFoldDB" id="A0ABD3D0K2"/>
<feature type="chain" id="PRO_5044882132" description="Defensin-like protein" evidence="1">
    <location>
        <begin position="25"/>
        <end position="93"/>
    </location>
</feature>
<gene>
    <name evidence="2" type="ORF">CASFOL_020070</name>
</gene>
<evidence type="ECO:0000256" key="1">
    <source>
        <dbReference type="SAM" id="SignalP"/>
    </source>
</evidence>
<sequence>MVSVSKRFCILFVIILSVSKVLEASDATKVYRGDQFGLDSNKLCKAGLGECGERVCNEACCIAKCNYEYANFKPRGYCAYIGSHQLCYCDYQC</sequence>
<reference evidence="3" key="1">
    <citation type="journal article" date="2024" name="IScience">
        <title>Strigolactones Initiate the Formation of Haustorium-like Structures in Castilleja.</title>
        <authorList>
            <person name="Buerger M."/>
            <person name="Peterson D."/>
            <person name="Chory J."/>
        </authorList>
    </citation>
    <scope>NUCLEOTIDE SEQUENCE [LARGE SCALE GENOMIC DNA]</scope>
</reference>
<name>A0ABD3D0K2_9LAMI</name>